<proteinExistence type="predicted"/>
<dbReference type="SUPFAM" id="SSF49785">
    <property type="entry name" value="Galactose-binding domain-like"/>
    <property type="match status" value="1"/>
</dbReference>
<dbReference type="InterPro" id="IPR008979">
    <property type="entry name" value="Galactose-bd-like_sf"/>
</dbReference>
<comment type="caution">
    <text evidence="2">The sequence shown here is derived from an EMBL/GenBank/DDBJ whole genome shotgun (WGS) entry which is preliminary data.</text>
</comment>
<organism evidence="2 3">
    <name type="scientific">Pseudopedobacter saltans</name>
    <dbReference type="NCBI Taxonomy" id="151895"/>
    <lineage>
        <taxon>Bacteria</taxon>
        <taxon>Pseudomonadati</taxon>
        <taxon>Bacteroidota</taxon>
        <taxon>Sphingobacteriia</taxon>
        <taxon>Sphingobacteriales</taxon>
        <taxon>Sphingobacteriaceae</taxon>
        <taxon>Pseudopedobacter</taxon>
    </lineage>
</organism>
<evidence type="ECO:0000313" key="2">
    <source>
        <dbReference type="EMBL" id="PZP49110.1"/>
    </source>
</evidence>
<dbReference type="Proteomes" id="UP000249645">
    <property type="component" value="Unassembled WGS sequence"/>
</dbReference>
<dbReference type="InterPro" id="IPR000421">
    <property type="entry name" value="FA58C"/>
</dbReference>
<name>A0A2W5F655_9SPHI</name>
<protein>
    <recommendedName>
        <fullName evidence="1">F5/8 type C domain-containing protein</fullName>
    </recommendedName>
</protein>
<dbReference type="Pfam" id="PF08522">
    <property type="entry name" value="BT_3987-like_N"/>
    <property type="match status" value="1"/>
</dbReference>
<evidence type="ECO:0000313" key="3">
    <source>
        <dbReference type="Proteomes" id="UP000249645"/>
    </source>
</evidence>
<evidence type="ECO:0000259" key="1">
    <source>
        <dbReference type="PROSITE" id="PS50022"/>
    </source>
</evidence>
<dbReference type="Gene3D" id="2.60.120.260">
    <property type="entry name" value="Galactose-binding domain-like"/>
    <property type="match status" value="1"/>
</dbReference>
<sequence>MMRNKFLWFLLLVTCGIWSCQKSDSLAIDAEYVKDHQEDLLNQIKTVLGSSEYGFVLYPESITTSSMIKEYSLFTLQFDTLTSKVTTSSYLDGYKTPDVTDYTLSVTTGLPMLVFATRSYISRIYATGDEGVTDFFFQILKIDGDTVKIRPYRKGFIFNSEGGAVFNLVKKKMSVEIPSIDSSSIFTALVRTNATASLANPITFGSRMSPSIAASSDVTVTIKEDFSLVDKYNQLYGTDYEALPSGTFQLTKNQTTIPSGSINSRDSFVVAISGDTTSLVSNKTYLLPLVGVTNSSAIPIGLKSVAYIVVEPNNVSSVITIPSSPVTLLSRTGWVASANSTSGTYVPANAIDNNVTSSWASARTPTVASPVTYTIDMRTTNTMRSIRYTPNSSSAAWRSYDIIQAQIYTSMDGVNWTQQGVFNGTPVSSASNLIVPDYKYINFVNPISTRYLRLSITKSTGALTAIIELNPIR</sequence>
<dbReference type="EMBL" id="QFOI01000127">
    <property type="protein sequence ID" value="PZP49110.1"/>
    <property type="molecule type" value="Genomic_DNA"/>
</dbReference>
<feature type="domain" description="F5/8 type C" evidence="1">
    <location>
        <begin position="314"/>
        <end position="473"/>
    </location>
</feature>
<dbReference type="Gene3D" id="2.60.40.1740">
    <property type="entry name" value="hypothetical protein (bacova_03559)"/>
    <property type="match status" value="1"/>
</dbReference>
<dbReference type="PROSITE" id="PS50022">
    <property type="entry name" value="FA58C_3"/>
    <property type="match status" value="1"/>
</dbReference>
<dbReference type="AlphaFoldDB" id="A0A2W5F655"/>
<dbReference type="Pfam" id="PF00754">
    <property type="entry name" value="F5_F8_type_C"/>
    <property type="match status" value="1"/>
</dbReference>
<gene>
    <name evidence="2" type="ORF">DI598_08590</name>
</gene>
<reference evidence="2 3" key="1">
    <citation type="submission" date="2017-11" db="EMBL/GenBank/DDBJ databases">
        <title>Infants hospitalized years apart are colonized by the same room-sourced microbial strains.</title>
        <authorList>
            <person name="Brooks B."/>
            <person name="Olm M.R."/>
            <person name="Firek B.A."/>
            <person name="Baker R."/>
            <person name="Thomas B.C."/>
            <person name="Morowitz M.J."/>
            <person name="Banfield J.F."/>
        </authorList>
    </citation>
    <scope>NUCLEOTIDE SEQUENCE [LARGE SCALE GENOMIC DNA]</scope>
    <source>
        <strain evidence="2">S2_009_000_R2_76</strain>
    </source>
</reference>
<accession>A0A2W5F655</accession>
<dbReference type="InterPro" id="IPR013728">
    <property type="entry name" value="BT_3987-like_N"/>
</dbReference>